<keyword evidence="2" id="KW-1185">Reference proteome</keyword>
<dbReference type="Proteomes" id="UP000095094">
    <property type="component" value="Unassembled WGS sequence"/>
</dbReference>
<evidence type="ECO:0000313" key="2">
    <source>
        <dbReference type="Proteomes" id="UP000095094"/>
    </source>
</evidence>
<evidence type="ECO:0000313" key="1">
    <source>
        <dbReference type="EMBL" id="OEG13147.1"/>
    </source>
</evidence>
<comment type="caution">
    <text evidence="1">The sequence shown here is derived from an EMBL/GenBank/DDBJ whole genome shotgun (WGS) entry which is preliminary data.</text>
</comment>
<dbReference type="AlphaFoldDB" id="A0A1E5GKD9"/>
<dbReference type="RefSeq" id="WP_069663845.1">
    <property type="nucleotide sequence ID" value="NZ_JBHUJJ010000001.1"/>
</dbReference>
<sequence length="258" mass="31002">MRIKKIERCDNYCFKIFFEDDSTHNINKSEYFESLVLLVIKIMDANIEYNTSKNAFEFDSCVNFLYVVYQSTIYVENIHNKKLLYFNFVDDDFNSFTDDLWLEENIRKVSETAFPDFYTYFTGAYANLGVLYKTLKKFVKKMGLTYRDSKNEMIEEFTFIRNKLLIHPEDNMALADNVYTSISSMNQMDWHQSVDKGLDMTCMFHYFHKGNQHSVDLAANYLQYVQEIIFEFLEILLKNDFKRINNDDFSMEHYFFDF</sequence>
<dbReference type="OrthoDB" id="10005018at2"/>
<name>A0A1E5GKD9_9ENTE</name>
<dbReference type="EMBL" id="MIJY01000023">
    <property type="protein sequence ID" value="OEG13147.1"/>
    <property type="molecule type" value="Genomic_DNA"/>
</dbReference>
<proteinExistence type="predicted"/>
<accession>A0A1E5GKD9</accession>
<organism evidence="1 2">
    <name type="scientific">Enterococcus termitis</name>
    <dbReference type="NCBI Taxonomy" id="332950"/>
    <lineage>
        <taxon>Bacteria</taxon>
        <taxon>Bacillati</taxon>
        <taxon>Bacillota</taxon>
        <taxon>Bacilli</taxon>
        <taxon>Lactobacillales</taxon>
        <taxon>Enterococcaceae</taxon>
        <taxon>Enterococcus</taxon>
    </lineage>
</organism>
<protein>
    <submittedName>
        <fullName evidence="1">Uncharacterized protein</fullName>
    </submittedName>
</protein>
<reference evidence="2" key="1">
    <citation type="submission" date="2016-09" db="EMBL/GenBank/DDBJ databases">
        <authorList>
            <person name="Gulvik C.A."/>
        </authorList>
    </citation>
    <scope>NUCLEOTIDE SEQUENCE [LARGE SCALE GENOMIC DNA]</scope>
    <source>
        <strain evidence="2">LMG 8895</strain>
    </source>
</reference>
<gene>
    <name evidence="1" type="ORF">BCR25_06575</name>
</gene>